<gene>
    <name evidence="8" type="primary">gb28294</name>
    <name evidence="8" type="ORF">PR202_gb28294</name>
</gene>
<dbReference type="FunFam" id="3.30.730.10:FF:000001">
    <property type="entry name" value="Ethylene-responsive transcription factor 2"/>
    <property type="match status" value="1"/>
</dbReference>
<evidence type="ECO:0000256" key="4">
    <source>
        <dbReference type="ARBA" id="ARBA00023163"/>
    </source>
</evidence>
<dbReference type="Proteomes" id="UP001054889">
    <property type="component" value="Unassembled WGS sequence"/>
</dbReference>
<comment type="caution">
    <text evidence="8">The sequence shown here is derived from an EMBL/GenBank/DDBJ whole genome shotgun (WGS) entry which is preliminary data.</text>
</comment>
<evidence type="ECO:0000259" key="7">
    <source>
        <dbReference type="PROSITE" id="PS51032"/>
    </source>
</evidence>
<dbReference type="PANTHER" id="PTHR31677">
    <property type="entry name" value="AP2 DOMAIN CLASS TRANSCRIPTION FACTOR"/>
    <property type="match status" value="1"/>
</dbReference>
<dbReference type="PROSITE" id="PS51032">
    <property type="entry name" value="AP2_ERF"/>
    <property type="match status" value="1"/>
</dbReference>
<protein>
    <recommendedName>
        <fullName evidence="7">AP2/ERF domain-containing protein</fullName>
    </recommendedName>
</protein>
<evidence type="ECO:0000313" key="8">
    <source>
        <dbReference type="EMBL" id="GJN39192.1"/>
    </source>
</evidence>
<dbReference type="SMART" id="SM00380">
    <property type="entry name" value="AP2"/>
    <property type="match status" value="1"/>
</dbReference>
<name>A0AAV5FX41_ELECO</name>
<dbReference type="AlphaFoldDB" id="A0AAV5FX41"/>
<dbReference type="InterPro" id="IPR001471">
    <property type="entry name" value="AP2/ERF_dom"/>
</dbReference>
<evidence type="ECO:0000256" key="2">
    <source>
        <dbReference type="ARBA" id="ARBA00023015"/>
    </source>
</evidence>
<dbReference type="GO" id="GO:0003677">
    <property type="term" value="F:DNA binding"/>
    <property type="evidence" value="ECO:0007669"/>
    <property type="project" value="UniProtKB-KW"/>
</dbReference>
<feature type="region of interest" description="Disordered" evidence="6">
    <location>
        <begin position="1"/>
        <end position="36"/>
    </location>
</feature>
<evidence type="ECO:0000256" key="6">
    <source>
        <dbReference type="SAM" id="MobiDB-lite"/>
    </source>
</evidence>
<evidence type="ECO:0000313" key="9">
    <source>
        <dbReference type="Proteomes" id="UP001054889"/>
    </source>
</evidence>
<dbReference type="GO" id="GO:0003700">
    <property type="term" value="F:DNA-binding transcription factor activity"/>
    <property type="evidence" value="ECO:0007669"/>
    <property type="project" value="InterPro"/>
</dbReference>
<dbReference type="Gene3D" id="3.30.730.10">
    <property type="entry name" value="AP2/ERF domain"/>
    <property type="match status" value="1"/>
</dbReference>
<dbReference type="InterPro" id="IPR036955">
    <property type="entry name" value="AP2/ERF_dom_sf"/>
</dbReference>
<dbReference type="PANTHER" id="PTHR31677:SF66">
    <property type="entry name" value="OS06G0691100 PROTEIN"/>
    <property type="match status" value="1"/>
</dbReference>
<feature type="compositionally biased region" description="Pro residues" evidence="6">
    <location>
        <begin position="1"/>
        <end position="14"/>
    </location>
</feature>
<dbReference type="SUPFAM" id="SSF54171">
    <property type="entry name" value="DNA-binding domain"/>
    <property type="match status" value="1"/>
</dbReference>
<reference evidence="8" key="2">
    <citation type="submission" date="2021-12" db="EMBL/GenBank/DDBJ databases">
        <title>Resequencing data analysis of finger millet.</title>
        <authorList>
            <person name="Hatakeyama M."/>
            <person name="Aluri S."/>
            <person name="Balachadran M.T."/>
            <person name="Sivarajan S.R."/>
            <person name="Poveda L."/>
            <person name="Shimizu-Inatsugi R."/>
            <person name="Schlapbach R."/>
            <person name="Sreeman S.M."/>
            <person name="Shimizu K.K."/>
        </authorList>
    </citation>
    <scope>NUCLEOTIDE SEQUENCE</scope>
</reference>
<feature type="domain" description="AP2/ERF" evidence="7">
    <location>
        <begin position="18"/>
        <end position="75"/>
    </location>
</feature>
<accession>A0AAV5FX41</accession>
<dbReference type="PRINTS" id="PR00367">
    <property type="entry name" value="ETHRSPELEMNT"/>
</dbReference>
<proteinExistence type="predicted"/>
<dbReference type="CDD" id="cd00018">
    <property type="entry name" value="AP2"/>
    <property type="match status" value="1"/>
</dbReference>
<dbReference type="GO" id="GO:0005634">
    <property type="term" value="C:nucleus"/>
    <property type="evidence" value="ECO:0007669"/>
    <property type="project" value="UniProtKB-SubCell"/>
</dbReference>
<reference evidence="8" key="1">
    <citation type="journal article" date="2018" name="DNA Res.">
        <title>Multiple hybrid de novo genome assembly of finger millet, an orphan allotetraploid crop.</title>
        <authorList>
            <person name="Hatakeyama M."/>
            <person name="Aluri S."/>
            <person name="Balachadran M.T."/>
            <person name="Sivarajan S.R."/>
            <person name="Patrignani A."/>
            <person name="Gruter S."/>
            <person name="Poveda L."/>
            <person name="Shimizu-Inatsugi R."/>
            <person name="Baeten J."/>
            <person name="Francoijs K.J."/>
            <person name="Nataraja K.N."/>
            <person name="Reddy Y.A.N."/>
            <person name="Phadnis S."/>
            <person name="Ravikumar R.L."/>
            <person name="Schlapbach R."/>
            <person name="Sreeman S.M."/>
            <person name="Shimizu K.K."/>
        </authorList>
    </citation>
    <scope>NUCLEOTIDE SEQUENCE</scope>
</reference>
<dbReference type="EMBL" id="BQKI01000097">
    <property type="protein sequence ID" value="GJN39192.1"/>
    <property type="molecule type" value="Genomic_DNA"/>
</dbReference>
<keyword evidence="4" id="KW-0804">Transcription</keyword>
<keyword evidence="9" id="KW-1185">Reference proteome</keyword>
<comment type="subcellular location">
    <subcellularLocation>
        <location evidence="1">Nucleus</location>
    </subcellularLocation>
</comment>
<evidence type="ECO:0000256" key="1">
    <source>
        <dbReference type="ARBA" id="ARBA00004123"/>
    </source>
</evidence>
<evidence type="ECO:0000256" key="5">
    <source>
        <dbReference type="ARBA" id="ARBA00023242"/>
    </source>
</evidence>
<sequence>MRRAKPPQPQPSPSPEIRYRGVRRRPSGRYAAEIRDPAKKTPIWLGTFDSAEAAARAYDNAARSLRGPTARTNFPSATPRPRPPAAAAAAAATSSHSSTWFSLLKTADSVLLMFLDRSHSEGLDFDSVPSDATAIARE</sequence>
<dbReference type="InterPro" id="IPR016177">
    <property type="entry name" value="DNA-bd_dom_sf"/>
</dbReference>
<keyword evidence="3" id="KW-0238">DNA-binding</keyword>
<organism evidence="8 9">
    <name type="scientific">Eleusine coracana subsp. coracana</name>
    <dbReference type="NCBI Taxonomy" id="191504"/>
    <lineage>
        <taxon>Eukaryota</taxon>
        <taxon>Viridiplantae</taxon>
        <taxon>Streptophyta</taxon>
        <taxon>Embryophyta</taxon>
        <taxon>Tracheophyta</taxon>
        <taxon>Spermatophyta</taxon>
        <taxon>Magnoliopsida</taxon>
        <taxon>Liliopsida</taxon>
        <taxon>Poales</taxon>
        <taxon>Poaceae</taxon>
        <taxon>PACMAD clade</taxon>
        <taxon>Chloridoideae</taxon>
        <taxon>Cynodonteae</taxon>
        <taxon>Eleusininae</taxon>
        <taxon>Eleusine</taxon>
    </lineage>
</organism>
<evidence type="ECO:0000256" key="3">
    <source>
        <dbReference type="ARBA" id="ARBA00023125"/>
    </source>
</evidence>
<keyword evidence="2" id="KW-0805">Transcription regulation</keyword>
<feature type="region of interest" description="Disordered" evidence="6">
    <location>
        <begin position="64"/>
        <end position="91"/>
    </location>
</feature>
<dbReference type="Pfam" id="PF00847">
    <property type="entry name" value="AP2"/>
    <property type="match status" value="1"/>
</dbReference>
<keyword evidence="5" id="KW-0539">Nucleus</keyword>